<feature type="region of interest" description="Disordered" evidence="1">
    <location>
        <begin position="226"/>
        <end position="246"/>
    </location>
</feature>
<dbReference type="PANTHER" id="PTHR42927">
    <property type="entry name" value="HELICASE SUPERFAMILY 1 AND 2 DOMAIN-CONTAINING PROTEIN"/>
    <property type="match status" value="1"/>
</dbReference>
<organism evidence="3 4">
    <name type="scientific">Methanoculleus chikugoensis</name>
    <dbReference type="NCBI Taxonomy" id="118126"/>
    <lineage>
        <taxon>Archaea</taxon>
        <taxon>Methanobacteriati</taxon>
        <taxon>Methanobacteriota</taxon>
        <taxon>Stenosarchaea group</taxon>
        <taxon>Methanomicrobia</taxon>
        <taxon>Methanomicrobiales</taxon>
        <taxon>Methanomicrobiaceae</taxon>
        <taxon>Methanoculleus</taxon>
    </lineage>
</organism>
<evidence type="ECO:0000256" key="1">
    <source>
        <dbReference type="SAM" id="MobiDB-lite"/>
    </source>
</evidence>
<dbReference type="InterPro" id="IPR027417">
    <property type="entry name" value="P-loop_NTPase"/>
</dbReference>
<dbReference type="Pfam" id="PF04313">
    <property type="entry name" value="HSDR_N"/>
    <property type="match status" value="1"/>
</dbReference>
<dbReference type="Pfam" id="PF22679">
    <property type="entry name" value="T1R_D3-like"/>
    <property type="match status" value="1"/>
</dbReference>
<dbReference type="PANTHER" id="PTHR42927:SF1">
    <property type="entry name" value="HELICASE SUPERFAMILY 1 AND 2 DOMAIN-CONTAINING PROTEIN"/>
    <property type="match status" value="1"/>
</dbReference>
<dbReference type="InterPro" id="IPR014001">
    <property type="entry name" value="Helicase_ATP-bd"/>
</dbReference>
<dbReference type="InterPro" id="IPR055180">
    <property type="entry name" value="HsdR_RecA-like_helicase_dom_2"/>
</dbReference>
<accession>A0A1M4MP54</accession>
<dbReference type="InterPro" id="IPR007409">
    <property type="entry name" value="Restrct_endonuc_type1_HsdR_N"/>
</dbReference>
<protein>
    <submittedName>
        <fullName evidence="3">Type-1 restriction enzyme R protein</fullName>
        <ecNumber evidence="3">3.1.21.3</ecNumber>
    </submittedName>
</protein>
<proteinExistence type="predicted"/>
<dbReference type="Gene3D" id="3.90.1570.50">
    <property type="match status" value="1"/>
</dbReference>
<gene>
    <name evidence="3" type="primary">hsdR_2</name>
    <name evidence="3" type="ORF">L21_2525</name>
</gene>
<dbReference type="PROSITE" id="PS51192">
    <property type="entry name" value="HELICASE_ATP_BIND_1"/>
    <property type="match status" value="1"/>
</dbReference>
<feature type="domain" description="Helicase ATP-binding" evidence="2">
    <location>
        <begin position="307"/>
        <end position="512"/>
    </location>
</feature>
<dbReference type="Pfam" id="PF18766">
    <property type="entry name" value="SWI2_SNF2"/>
    <property type="match status" value="1"/>
</dbReference>
<dbReference type="EC" id="3.1.21.3" evidence="3"/>
<reference evidence="3 4" key="1">
    <citation type="submission" date="2016-08" db="EMBL/GenBank/DDBJ databases">
        <authorList>
            <person name="Seilhamer J.J."/>
        </authorList>
    </citation>
    <scope>NUCLEOTIDE SEQUENCE [LARGE SCALE GENOMIC DNA]</scope>
    <source>
        <strain evidence="3">L21-II-0</strain>
    </source>
</reference>
<dbReference type="InterPro" id="IPR040980">
    <property type="entry name" value="SWI2_SNF2"/>
</dbReference>
<dbReference type="AlphaFoldDB" id="A0A1M4MP54"/>
<dbReference type="GO" id="GO:0009307">
    <property type="term" value="P:DNA restriction-modification system"/>
    <property type="evidence" value="ECO:0007669"/>
    <property type="project" value="UniProtKB-KW"/>
</dbReference>
<dbReference type="STRING" id="118126.L21_2525"/>
<dbReference type="GO" id="GO:0009035">
    <property type="term" value="F:type I site-specific deoxyribonuclease activity"/>
    <property type="evidence" value="ECO:0007669"/>
    <property type="project" value="UniProtKB-EC"/>
</dbReference>
<evidence type="ECO:0000313" key="3">
    <source>
        <dbReference type="EMBL" id="SCL76590.1"/>
    </source>
</evidence>
<dbReference type="SMART" id="SM00487">
    <property type="entry name" value="DEXDc"/>
    <property type="match status" value="1"/>
</dbReference>
<name>A0A1M4MP54_9EURY</name>
<dbReference type="OrthoDB" id="11429at2157"/>
<dbReference type="RefSeq" id="WP_083609026.1">
    <property type="nucleotide sequence ID" value="NZ_FMID01000062.1"/>
</dbReference>
<dbReference type="Gene3D" id="3.40.50.300">
    <property type="entry name" value="P-loop containing nucleotide triphosphate hydrolases"/>
    <property type="match status" value="2"/>
</dbReference>
<feature type="compositionally biased region" description="Basic and acidic residues" evidence="1">
    <location>
        <begin position="232"/>
        <end position="243"/>
    </location>
</feature>
<dbReference type="SUPFAM" id="SSF52540">
    <property type="entry name" value="P-loop containing nucleoside triphosphate hydrolases"/>
    <property type="match status" value="2"/>
</dbReference>
<evidence type="ECO:0000259" key="2">
    <source>
        <dbReference type="PROSITE" id="PS51192"/>
    </source>
</evidence>
<dbReference type="GO" id="GO:0003677">
    <property type="term" value="F:DNA binding"/>
    <property type="evidence" value="ECO:0007669"/>
    <property type="project" value="UniProtKB-KW"/>
</dbReference>
<dbReference type="Proteomes" id="UP000184671">
    <property type="component" value="Unassembled WGS sequence"/>
</dbReference>
<dbReference type="GO" id="GO:0120545">
    <property type="term" value="F:nucleic acid conformation isomerase activity"/>
    <property type="evidence" value="ECO:0007669"/>
    <property type="project" value="UniProtKB-ARBA"/>
</dbReference>
<dbReference type="EMBL" id="FMID01000062">
    <property type="protein sequence ID" value="SCL76590.1"/>
    <property type="molecule type" value="Genomic_DNA"/>
</dbReference>
<dbReference type="GO" id="GO:0005524">
    <property type="term" value="F:ATP binding"/>
    <property type="evidence" value="ECO:0007669"/>
    <property type="project" value="UniProtKB-KW"/>
</dbReference>
<sequence>MVAKITEADFEETIVKTLTGELPPTLDEENPFVNPGSRYRLRTSADYDRDLCLIPADLCGFIYATQAKEWEKLKQQRGTETRREFLGRVKSEIEKRGTIDVLKKGVRDLGCTFHLAYFKPNSTLNETHRNLYQQNVFSVVRQLHFSARTEQSLDLAIFVNGIPIFTAELKDPLTGQTVEHAIRQYRKDRDPREPLFAHRRCLAHFAVDPNLACMTTRLAGEKTAFLPFNRGDPTDPDHPERNPNNRNGYDTAYLWEEVWNTESVLDILEHFIREVEERDENGRKAGKKLLFPRYHQLDAVRRLVLHARSSPTGESYLVQHSAGSGKSNTIGWLAYYLATLYDGEDRRLFDSIIVITDRRVLDQQLQETIRQFEQVKGVVSTISGRKAKGLSEALSENKDIIVVTVQTFPHAIHEIAKRPGNRFAVIIDEAHSSQTGASARSVREVLSPKTLEEAEYHEEPDTDDEDLVNSQIEQYLKATQRPKNVSFFAFTATPKQKTLELFGRRNRMGEFEAFHLYSMHQAIAENFILDVLANYTTFKVYFNLLKKIEDDPMYPRRKATALLRSYVDLHEHAINKKCEIILDHFSNEVMHRIGGQAKAMIVTRSRLHAVRYKRTLDRLIRENHLPFKALVAFSGEVLDPDLQEKFTEGGMNGFPDRQTADEFKRPENRLLVVANKYQTGFDQPLLHTMYVDKKLSGVAAVQTLSRLNRIHPQKSDTMVLDFANDAQEIEKSFAPYYEKTLLEEPTDPNRLYDLQYQLDQAAIYTADDVEAFGNEYFAEKGRQEMLLTIIRPVAENYTHLEKEDRETFKKTLRQFVNLYAFLSQIITFQDVALEKYYQFARYLQKALPKGNERLPVDVIENIDMDSYRIQETSSGRVMINADGTLKQPDEKPLHPLPEEKVPLSEIIQYINENFGTDFTNEDKIAYFADDMEKRLIDNTTLRQTFNPEINSRENVRIAFNNFFEETLVEMLSTNKEIFKKINDDEGFARLFKDYMFNRIYGQIVAGTG</sequence>
<keyword evidence="3" id="KW-0378">Hydrolase</keyword>
<evidence type="ECO:0000313" key="4">
    <source>
        <dbReference type="Proteomes" id="UP000184671"/>
    </source>
</evidence>